<proteinExistence type="inferred from homology"/>
<accession>A0AB37AKF8</accession>
<evidence type="ECO:0000313" key="7">
    <source>
        <dbReference type="EMBL" id="PRE40434.1"/>
    </source>
</evidence>
<dbReference type="GO" id="GO:0051287">
    <property type="term" value="F:NAD binding"/>
    <property type="evidence" value="ECO:0007669"/>
    <property type="project" value="InterPro"/>
</dbReference>
<dbReference type="EMBL" id="PVFR01000088">
    <property type="protein sequence ID" value="PRE40434.1"/>
    <property type="molecule type" value="Genomic_DNA"/>
</dbReference>
<evidence type="ECO:0008006" key="9">
    <source>
        <dbReference type="Google" id="ProtNLM"/>
    </source>
</evidence>
<dbReference type="PANTHER" id="PTHR42789:SF1">
    <property type="entry name" value="D-ISOMER SPECIFIC 2-HYDROXYACID DEHYDROGENASE FAMILY PROTEIN (AFU_ORTHOLOGUE AFUA_6G10090)"/>
    <property type="match status" value="1"/>
</dbReference>
<reference evidence="7 8" key="1">
    <citation type="submission" date="2018-03" db="EMBL/GenBank/DDBJ databases">
        <authorList>
            <person name="Nguyen K."/>
            <person name="Fouts D."/>
            <person name="Sutton G."/>
        </authorList>
    </citation>
    <scope>NUCLEOTIDE SEQUENCE [LARGE SCALE GENOMIC DNA]</scope>
    <source>
        <strain evidence="7 8">AU14328</strain>
    </source>
</reference>
<organism evidence="7 8">
    <name type="scientific">Burkholderia multivorans</name>
    <dbReference type="NCBI Taxonomy" id="87883"/>
    <lineage>
        <taxon>Bacteria</taxon>
        <taxon>Pseudomonadati</taxon>
        <taxon>Pseudomonadota</taxon>
        <taxon>Betaproteobacteria</taxon>
        <taxon>Burkholderiales</taxon>
        <taxon>Burkholderiaceae</taxon>
        <taxon>Burkholderia</taxon>
        <taxon>Burkholderia cepacia complex</taxon>
    </lineage>
</organism>
<dbReference type="GO" id="GO:0016616">
    <property type="term" value="F:oxidoreductase activity, acting on the CH-OH group of donors, NAD or NADP as acceptor"/>
    <property type="evidence" value="ECO:0007669"/>
    <property type="project" value="InterPro"/>
</dbReference>
<comment type="similarity">
    <text evidence="1 4">Belongs to the D-isomer specific 2-hydroxyacid dehydrogenase family.</text>
</comment>
<feature type="domain" description="D-isomer specific 2-hydroxyacid dehydrogenase NAD-binding" evidence="6">
    <location>
        <begin position="141"/>
        <end position="317"/>
    </location>
</feature>
<keyword evidence="2 4" id="KW-0560">Oxidoreductase</keyword>
<dbReference type="Pfam" id="PF02826">
    <property type="entry name" value="2-Hacid_dh_C"/>
    <property type="match status" value="1"/>
</dbReference>
<name>A0AB37AKF8_9BURK</name>
<dbReference type="PROSITE" id="PS00670">
    <property type="entry name" value="D_2_HYDROXYACID_DH_2"/>
    <property type="match status" value="1"/>
</dbReference>
<sequence>MAKGYTGQSGIEWSCVEKCRYVSTPRRSYAWFRHYSTAEKHMKVFVMDPIDPSAVELLSTAHTVVDYPKSRSVDWHANADAVVVRTFEVRATDFLKARHLKIVAKHGTGVDNIDIAAANEAGVLVTNTPGANANAVAEYALALTLALARRVSVADRALRLRKQTQLGGGVELGGKTVGLLGFGDIGRRTARLFKAAFGSELVVYDPYAPDSAFEVLGAVRANSIPELLPVCDVVSLHLPLLAATKNLIGTPEFKLMRDSALFINVARGGIVDEDALYRALADGEIAGAASDVFETEPIPPSHPLLTLDNFVASPHIAASSQESLLRMGHAAAHAVLEALAGRTPPHQILSTPNAISATA</sequence>
<dbReference type="InterPro" id="IPR006139">
    <property type="entry name" value="D-isomer_2_OHA_DH_cat_dom"/>
</dbReference>
<evidence type="ECO:0000313" key="8">
    <source>
        <dbReference type="Proteomes" id="UP000237811"/>
    </source>
</evidence>
<keyword evidence="3" id="KW-0520">NAD</keyword>
<dbReference type="AlphaFoldDB" id="A0AB37AKF8"/>
<dbReference type="Proteomes" id="UP000237811">
    <property type="component" value="Unassembled WGS sequence"/>
</dbReference>
<comment type="caution">
    <text evidence="7">The sequence shown here is derived from an EMBL/GenBank/DDBJ whole genome shotgun (WGS) entry which is preliminary data.</text>
</comment>
<dbReference type="PANTHER" id="PTHR42789">
    <property type="entry name" value="D-ISOMER SPECIFIC 2-HYDROXYACID DEHYDROGENASE FAMILY PROTEIN (AFU_ORTHOLOGUE AFUA_6G10090)"/>
    <property type="match status" value="1"/>
</dbReference>
<dbReference type="InterPro" id="IPR050857">
    <property type="entry name" value="D-2-hydroxyacid_DH"/>
</dbReference>
<dbReference type="SUPFAM" id="SSF52283">
    <property type="entry name" value="Formate/glycerate dehydrogenase catalytic domain-like"/>
    <property type="match status" value="1"/>
</dbReference>
<dbReference type="FunFam" id="3.40.50.720:FF:000203">
    <property type="entry name" value="D-3-phosphoglycerate dehydrogenase (SerA)"/>
    <property type="match status" value="1"/>
</dbReference>
<evidence type="ECO:0000256" key="4">
    <source>
        <dbReference type="RuleBase" id="RU003719"/>
    </source>
</evidence>
<dbReference type="InterPro" id="IPR006140">
    <property type="entry name" value="D-isomer_DH_NAD-bd"/>
</dbReference>
<dbReference type="PROSITE" id="PS00671">
    <property type="entry name" value="D_2_HYDROXYACID_DH_3"/>
    <property type="match status" value="1"/>
</dbReference>
<dbReference type="InterPro" id="IPR036291">
    <property type="entry name" value="NAD(P)-bd_dom_sf"/>
</dbReference>
<evidence type="ECO:0000256" key="3">
    <source>
        <dbReference type="ARBA" id="ARBA00023027"/>
    </source>
</evidence>
<evidence type="ECO:0000259" key="6">
    <source>
        <dbReference type="Pfam" id="PF02826"/>
    </source>
</evidence>
<evidence type="ECO:0000256" key="2">
    <source>
        <dbReference type="ARBA" id="ARBA00023002"/>
    </source>
</evidence>
<dbReference type="SUPFAM" id="SSF51735">
    <property type="entry name" value="NAD(P)-binding Rossmann-fold domains"/>
    <property type="match status" value="1"/>
</dbReference>
<protein>
    <recommendedName>
        <fullName evidence="9">D-3-phosphoglycerate dehydrogenase</fullName>
    </recommendedName>
</protein>
<dbReference type="InterPro" id="IPR029753">
    <property type="entry name" value="D-isomer_DH_CS"/>
</dbReference>
<dbReference type="Pfam" id="PF00389">
    <property type="entry name" value="2-Hacid_dh"/>
    <property type="match status" value="1"/>
</dbReference>
<gene>
    <name evidence="7" type="ORF">C6P99_29345</name>
</gene>
<dbReference type="CDD" id="cd12173">
    <property type="entry name" value="PGDH_4"/>
    <property type="match status" value="1"/>
</dbReference>
<dbReference type="Gene3D" id="3.40.50.720">
    <property type="entry name" value="NAD(P)-binding Rossmann-like Domain"/>
    <property type="match status" value="2"/>
</dbReference>
<feature type="domain" description="D-isomer specific 2-hydroxyacid dehydrogenase catalytic" evidence="5">
    <location>
        <begin position="44"/>
        <end position="348"/>
    </location>
</feature>
<evidence type="ECO:0000256" key="1">
    <source>
        <dbReference type="ARBA" id="ARBA00005854"/>
    </source>
</evidence>
<evidence type="ECO:0000259" key="5">
    <source>
        <dbReference type="Pfam" id="PF00389"/>
    </source>
</evidence>